<dbReference type="Proteomes" id="UP000307943">
    <property type="component" value="Unassembled WGS sequence"/>
</dbReference>
<proteinExistence type="predicted"/>
<sequence>MKAHPPSAIVHDRLHHLDQPVFTEFRTDPDPVQLESAMSTKVPQKPLRAIMASLILISGFKLL</sequence>
<organism evidence="1 2">
    <name type="scientific">Paenibacillus hemerocallicola</name>
    <dbReference type="NCBI Taxonomy" id="1172614"/>
    <lineage>
        <taxon>Bacteria</taxon>
        <taxon>Bacillati</taxon>
        <taxon>Bacillota</taxon>
        <taxon>Bacilli</taxon>
        <taxon>Bacillales</taxon>
        <taxon>Paenibacillaceae</taxon>
        <taxon>Paenibacillus</taxon>
    </lineage>
</organism>
<keyword evidence="2" id="KW-1185">Reference proteome</keyword>
<evidence type="ECO:0000313" key="1">
    <source>
        <dbReference type="EMBL" id="TNJ59877.1"/>
    </source>
</evidence>
<dbReference type="EMBL" id="VDCQ01000089">
    <property type="protein sequence ID" value="TNJ59877.1"/>
    <property type="molecule type" value="Genomic_DNA"/>
</dbReference>
<comment type="caution">
    <text evidence="1">The sequence shown here is derived from an EMBL/GenBank/DDBJ whole genome shotgun (WGS) entry which is preliminary data.</text>
</comment>
<protein>
    <submittedName>
        <fullName evidence="1">Uncharacterized protein</fullName>
    </submittedName>
</protein>
<accession>A0A5C4SYY3</accession>
<dbReference type="RefSeq" id="WP_139607215.1">
    <property type="nucleotide sequence ID" value="NZ_VDCQ01000089.1"/>
</dbReference>
<dbReference type="AlphaFoldDB" id="A0A5C4SYY3"/>
<name>A0A5C4SYY3_9BACL</name>
<evidence type="ECO:0000313" key="2">
    <source>
        <dbReference type="Proteomes" id="UP000307943"/>
    </source>
</evidence>
<reference evidence="1 2" key="1">
    <citation type="submission" date="2019-05" db="EMBL/GenBank/DDBJ databases">
        <title>We sequenced the genome of Paenibacillus hemerocallicola KCTC 33185 for further insight into its adaptation and study the phylogeny of Paenibacillus.</title>
        <authorList>
            <person name="Narsing Rao M.P."/>
        </authorList>
    </citation>
    <scope>NUCLEOTIDE SEQUENCE [LARGE SCALE GENOMIC DNA]</scope>
    <source>
        <strain evidence="1 2">KCTC 33185</strain>
    </source>
</reference>
<gene>
    <name evidence="1" type="ORF">FE784_36725</name>
</gene>